<protein>
    <submittedName>
        <fullName evidence="4">Quinone oxidoreductase</fullName>
    </submittedName>
</protein>
<dbReference type="SUPFAM" id="SSF51735">
    <property type="entry name" value="NAD(P)-binding Rossmann-fold domains"/>
    <property type="match status" value="1"/>
</dbReference>
<dbReference type="InterPro" id="IPR020843">
    <property type="entry name" value="ER"/>
</dbReference>
<dbReference type="Gene3D" id="3.90.180.10">
    <property type="entry name" value="Medium-chain alcohol dehydrogenases, catalytic domain"/>
    <property type="match status" value="1"/>
</dbReference>
<dbReference type="Pfam" id="PF08240">
    <property type="entry name" value="ADH_N"/>
    <property type="match status" value="1"/>
</dbReference>
<reference evidence="4 5" key="1">
    <citation type="submission" date="2017-07" db="EMBL/GenBank/DDBJ databases">
        <title>Amycolatopsis alba DSM 44262 Genome sequencing and assembly.</title>
        <authorList>
            <person name="Kaur N."/>
            <person name="Mayilraj S."/>
        </authorList>
    </citation>
    <scope>NUCLEOTIDE SEQUENCE [LARGE SCALE GENOMIC DNA]</scope>
    <source>
        <strain evidence="4 5">DSM 44262</strain>
    </source>
</reference>
<name>A0A229RE94_AMYAL</name>
<dbReference type="InterPro" id="IPR013154">
    <property type="entry name" value="ADH-like_N"/>
</dbReference>
<gene>
    <name evidence="4" type="ORF">CFP75_33480</name>
</gene>
<dbReference type="PANTHER" id="PTHR48106">
    <property type="entry name" value="QUINONE OXIDOREDUCTASE PIG3-RELATED"/>
    <property type="match status" value="1"/>
</dbReference>
<dbReference type="GO" id="GO:0070402">
    <property type="term" value="F:NADPH binding"/>
    <property type="evidence" value="ECO:0007669"/>
    <property type="project" value="TreeGrafter"/>
</dbReference>
<dbReference type="GO" id="GO:0016651">
    <property type="term" value="F:oxidoreductase activity, acting on NAD(P)H"/>
    <property type="evidence" value="ECO:0007669"/>
    <property type="project" value="TreeGrafter"/>
</dbReference>
<keyword evidence="2" id="KW-0560">Oxidoreductase</keyword>
<organism evidence="4 5">
    <name type="scientific">Amycolatopsis alba DSM 44262</name>
    <dbReference type="NCBI Taxonomy" id="1125972"/>
    <lineage>
        <taxon>Bacteria</taxon>
        <taxon>Bacillati</taxon>
        <taxon>Actinomycetota</taxon>
        <taxon>Actinomycetes</taxon>
        <taxon>Pseudonocardiales</taxon>
        <taxon>Pseudonocardiaceae</taxon>
        <taxon>Amycolatopsis</taxon>
    </lineage>
</organism>
<evidence type="ECO:0000313" key="5">
    <source>
        <dbReference type="Proteomes" id="UP000215563"/>
    </source>
</evidence>
<keyword evidence="5" id="KW-1185">Reference proteome</keyword>
<dbReference type="Gene3D" id="3.40.50.720">
    <property type="entry name" value="NAD(P)-binding Rossmann-like Domain"/>
    <property type="match status" value="1"/>
</dbReference>
<proteinExistence type="predicted"/>
<dbReference type="InterPro" id="IPR011032">
    <property type="entry name" value="GroES-like_sf"/>
</dbReference>
<evidence type="ECO:0000313" key="4">
    <source>
        <dbReference type="EMBL" id="OXM44771.1"/>
    </source>
</evidence>
<dbReference type="SUPFAM" id="SSF50129">
    <property type="entry name" value="GroES-like"/>
    <property type="match status" value="1"/>
</dbReference>
<dbReference type="RefSeq" id="WP_020630790.1">
    <property type="nucleotide sequence ID" value="NZ_KB913032.1"/>
</dbReference>
<dbReference type="SMART" id="SM00829">
    <property type="entry name" value="PKS_ER"/>
    <property type="match status" value="1"/>
</dbReference>
<evidence type="ECO:0000256" key="1">
    <source>
        <dbReference type="ARBA" id="ARBA00022857"/>
    </source>
</evidence>
<comment type="caution">
    <text evidence="4">The sequence shown here is derived from an EMBL/GenBank/DDBJ whole genome shotgun (WGS) entry which is preliminary data.</text>
</comment>
<dbReference type="Pfam" id="PF13602">
    <property type="entry name" value="ADH_zinc_N_2"/>
    <property type="match status" value="1"/>
</dbReference>
<sequence length="323" mass="33053">MRAITVPRFGDPSVLEQVELPTPEPAEGELRIAVTAAGVGWLDTLIRRGDGPDVFGVEPPYVPGGAVAGTVEAVGAGVDESWLGKVVVSTAVGGYGGGYADTVVAVPGETFPVPAGLDPQHALALLNDGSTALALLEKTPVAAGERILVAPGVGGLGSLLVQLARAAGATVFAAVRGAEKAAIARKLGAEPVDYSVADWTGETLARTGGKRLDVVFDGVGGELGKASLALLENGGRFSGYGMSSGAETVIGDADRARLSLVDMAQLVGFWPDNPRRVREVLRLSAEGKLTPVIGRTYPLAEASAAHSDIEARRYTGKTLLVVP</sequence>
<dbReference type="Proteomes" id="UP000215563">
    <property type="component" value="Unassembled WGS sequence"/>
</dbReference>
<feature type="domain" description="Enoyl reductase (ER)" evidence="3">
    <location>
        <begin position="10"/>
        <end position="320"/>
    </location>
</feature>
<keyword evidence="1" id="KW-0521">NADP</keyword>
<accession>A0A229RE94</accession>
<dbReference type="InterPro" id="IPR036291">
    <property type="entry name" value="NAD(P)-bd_dom_sf"/>
</dbReference>
<evidence type="ECO:0000259" key="3">
    <source>
        <dbReference type="SMART" id="SM00829"/>
    </source>
</evidence>
<dbReference type="AlphaFoldDB" id="A0A229RE94"/>
<evidence type="ECO:0000256" key="2">
    <source>
        <dbReference type="ARBA" id="ARBA00023002"/>
    </source>
</evidence>
<dbReference type="EMBL" id="NMQU01000113">
    <property type="protein sequence ID" value="OXM44771.1"/>
    <property type="molecule type" value="Genomic_DNA"/>
</dbReference>